<dbReference type="EMBL" id="AP019782">
    <property type="protein sequence ID" value="BBL72098.1"/>
    <property type="molecule type" value="Genomic_DNA"/>
</dbReference>
<dbReference type="RefSeq" id="WP_054774581.1">
    <property type="nucleotide sequence ID" value="NZ_AP019782.1"/>
</dbReference>
<evidence type="ECO:0000313" key="2">
    <source>
        <dbReference type="EMBL" id="BBL72098.1"/>
    </source>
</evidence>
<dbReference type="KEGG" id="moz:MoryE10_27040"/>
<dbReference type="Proteomes" id="UP000824988">
    <property type="component" value="Chromosome"/>
</dbReference>
<keyword evidence="3" id="KW-1185">Reference proteome</keyword>
<evidence type="ECO:0008006" key="4">
    <source>
        <dbReference type="Google" id="ProtNLM"/>
    </source>
</evidence>
<proteinExistence type="predicted"/>
<feature type="signal peptide" evidence="1">
    <location>
        <begin position="1"/>
        <end position="21"/>
    </location>
</feature>
<reference evidence="2" key="1">
    <citation type="submission" date="2019-06" db="EMBL/GenBank/DDBJ databases">
        <title>Complete genome sequence of Methylogaea oryzae strain JCM16910.</title>
        <authorList>
            <person name="Asakawa S."/>
        </authorList>
    </citation>
    <scope>NUCLEOTIDE SEQUENCE</scope>
    <source>
        <strain evidence="2">E10</strain>
    </source>
</reference>
<sequence>MSSPRILAYLALLAVSGCAEIAGKPSVAELGLDGAACLGKVPETIAGLAETHNNGLLAKAQQQSGKGGVCAAKSFAVTAPVAVFRVYDSGRPGSAYGGWWALARPSGGKDDYRAKNAICPDWSALDRLISCRIKTGAEIVLGTTQSVSCPDGKNYGKTPEIQVYVPNDQRNGVLYVEDCREEGAWP</sequence>
<keyword evidence="1" id="KW-0732">Signal</keyword>
<protein>
    <recommendedName>
        <fullName evidence="4">Lipoprotein</fullName>
    </recommendedName>
</protein>
<name>A0A8D4VPM6_9GAMM</name>
<gene>
    <name evidence="2" type="ORF">MoryE10_27040</name>
</gene>
<evidence type="ECO:0000256" key="1">
    <source>
        <dbReference type="SAM" id="SignalP"/>
    </source>
</evidence>
<dbReference type="PROSITE" id="PS51257">
    <property type="entry name" value="PROKAR_LIPOPROTEIN"/>
    <property type="match status" value="1"/>
</dbReference>
<accession>A0A8D4VPM6</accession>
<feature type="chain" id="PRO_5034619197" description="Lipoprotein" evidence="1">
    <location>
        <begin position="22"/>
        <end position="186"/>
    </location>
</feature>
<evidence type="ECO:0000313" key="3">
    <source>
        <dbReference type="Proteomes" id="UP000824988"/>
    </source>
</evidence>
<organism evidence="2 3">
    <name type="scientific">Methylogaea oryzae</name>
    <dbReference type="NCBI Taxonomy" id="1295382"/>
    <lineage>
        <taxon>Bacteria</taxon>
        <taxon>Pseudomonadati</taxon>
        <taxon>Pseudomonadota</taxon>
        <taxon>Gammaproteobacteria</taxon>
        <taxon>Methylococcales</taxon>
        <taxon>Methylococcaceae</taxon>
        <taxon>Methylogaea</taxon>
    </lineage>
</organism>
<dbReference type="AlphaFoldDB" id="A0A8D4VPM6"/>